<accession>A0ABD2MRK7</accession>
<dbReference type="AlphaFoldDB" id="A0ABD2MRK7"/>
<keyword evidence="3" id="KW-1185">Reference proteome</keyword>
<comment type="caution">
    <text evidence="2">The sequence shown here is derived from an EMBL/GenBank/DDBJ whole genome shotgun (WGS) entry which is preliminary data.</text>
</comment>
<evidence type="ECO:0000313" key="2">
    <source>
        <dbReference type="EMBL" id="KAL3268867.1"/>
    </source>
</evidence>
<reference evidence="2 3" key="1">
    <citation type="journal article" date="2021" name="BMC Biol.">
        <title>Horizontally acquired antibacterial genes associated with adaptive radiation of ladybird beetles.</title>
        <authorList>
            <person name="Li H.S."/>
            <person name="Tang X.F."/>
            <person name="Huang Y.H."/>
            <person name="Xu Z.Y."/>
            <person name="Chen M.L."/>
            <person name="Du X.Y."/>
            <person name="Qiu B.Y."/>
            <person name="Chen P.T."/>
            <person name="Zhang W."/>
            <person name="Slipinski A."/>
            <person name="Escalona H.E."/>
            <person name="Waterhouse R.M."/>
            <person name="Zwick A."/>
            <person name="Pang H."/>
        </authorList>
    </citation>
    <scope>NUCLEOTIDE SEQUENCE [LARGE SCALE GENOMIC DNA]</scope>
    <source>
        <strain evidence="2">SYSU2018</strain>
    </source>
</reference>
<evidence type="ECO:0000313" key="3">
    <source>
        <dbReference type="Proteomes" id="UP001516400"/>
    </source>
</evidence>
<gene>
    <name evidence="2" type="ORF">HHI36_007956</name>
</gene>
<feature type="region of interest" description="Disordered" evidence="1">
    <location>
        <begin position="57"/>
        <end position="78"/>
    </location>
</feature>
<feature type="non-terminal residue" evidence="2">
    <location>
        <position position="127"/>
    </location>
</feature>
<sequence length="127" mass="14370">MPQEEASEGPLEPDVSVEADWNKLQNIEVQFEDYVTCDEELATTGTLTDAETIGTANQNIDDDNVNENDVDHTDPLSFEPTITNKEARATINNLRTYVERCDGIEDHVFDNKKPVLCFEEFYLIIAI</sequence>
<organism evidence="2 3">
    <name type="scientific">Cryptolaemus montrouzieri</name>
    <dbReference type="NCBI Taxonomy" id="559131"/>
    <lineage>
        <taxon>Eukaryota</taxon>
        <taxon>Metazoa</taxon>
        <taxon>Ecdysozoa</taxon>
        <taxon>Arthropoda</taxon>
        <taxon>Hexapoda</taxon>
        <taxon>Insecta</taxon>
        <taxon>Pterygota</taxon>
        <taxon>Neoptera</taxon>
        <taxon>Endopterygota</taxon>
        <taxon>Coleoptera</taxon>
        <taxon>Polyphaga</taxon>
        <taxon>Cucujiformia</taxon>
        <taxon>Coccinelloidea</taxon>
        <taxon>Coccinellidae</taxon>
        <taxon>Scymninae</taxon>
        <taxon>Scymnini</taxon>
        <taxon>Cryptolaemus</taxon>
    </lineage>
</organism>
<evidence type="ECO:0000256" key="1">
    <source>
        <dbReference type="SAM" id="MobiDB-lite"/>
    </source>
</evidence>
<proteinExistence type="predicted"/>
<dbReference type="Proteomes" id="UP001516400">
    <property type="component" value="Unassembled WGS sequence"/>
</dbReference>
<dbReference type="EMBL" id="JABFTP020000021">
    <property type="protein sequence ID" value="KAL3268867.1"/>
    <property type="molecule type" value="Genomic_DNA"/>
</dbReference>
<protein>
    <submittedName>
        <fullName evidence="2">Uncharacterized protein</fullName>
    </submittedName>
</protein>
<name>A0ABD2MRK7_9CUCU</name>